<dbReference type="Gene3D" id="3.30.700.10">
    <property type="entry name" value="Glycoprotein, Type 4 Pilin"/>
    <property type="match status" value="1"/>
</dbReference>
<organism evidence="4 5">
    <name type="scientific">Candidatus Ozemobacter sibiricus</name>
    <dbReference type="NCBI Taxonomy" id="2268124"/>
    <lineage>
        <taxon>Bacteria</taxon>
        <taxon>Candidatus Ozemobacteria</taxon>
        <taxon>Candidatus Ozemobacterales</taxon>
        <taxon>Candidatus Ozemobacteraceae</taxon>
        <taxon>Candidatus Ozemobacter</taxon>
    </lineage>
</organism>
<dbReference type="InterPro" id="IPR012902">
    <property type="entry name" value="N_methyl_site"/>
</dbReference>
<name>A0A367ZSP6_9BACT</name>
<feature type="region of interest" description="Disordered" evidence="2">
    <location>
        <begin position="1"/>
        <end position="27"/>
    </location>
</feature>
<dbReference type="Pfam" id="PF07963">
    <property type="entry name" value="N_methyl"/>
    <property type="match status" value="1"/>
</dbReference>
<dbReference type="InterPro" id="IPR045584">
    <property type="entry name" value="Pilin-like"/>
</dbReference>
<evidence type="ECO:0000313" key="5">
    <source>
        <dbReference type="Proteomes" id="UP000252355"/>
    </source>
</evidence>
<dbReference type="NCBIfam" id="TIGR02532">
    <property type="entry name" value="IV_pilin_GFxxxE"/>
    <property type="match status" value="1"/>
</dbReference>
<comment type="caution">
    <text evidence="4">The sequence shown here is derived from an EMBL/GenBank/DDBJ whole genome shotgun (WGS) entry which is preliminary data.</text>
</comment>
<dbReference type="PRINTS" id="PR00813">
    <property type="entry name" value="BCTERIALGSPG"/>
</dbReference>
<dbReference type="GO" id="GO:0015627">
    <property type="term" value="C:type II protein secretion system complex"/>
    <property type="evidence" value="ECO:0007669"/>
    <property type="project" value="InterPro"/>
</dbReference>
<dbReference type="AlphaFoldDB" id="A0A367ZSP6"/>
<reference evidence="4 5" key="1">
    <citation type="submission" date="2018-05" db="EMBL/GenBank/DDBJ databases">
        <title>A metagenomic window into the 2 km-deep terrestrial subsurface aquifer revealed taxonomically and functionally diverse microbial community comprising novel uncultured bacterial lineages.</title>
        <authorList>
            <person name="Kadnikov V.V."/>
            <person name="Mardanov A.V."/>
            <person name="Beletsky A.V."/>
            <person name="Banks D."/>
            <person name="Pimenov N.V."/>
            <person name="Frank Y.A."/>
            <person name="Karnachuk O.V."/>
            <person name="Ravin N.V."/>
        </authorList>
    </citation>
    <scope>NUCLEOTIDE SEQUENCE [LARGE SCALE GENOMIC DNA]</scope>
    <source>
        <strain evidence="4">BY5</strain>
    </source>
</reference>
<evidence type="ECO:0000313" key="4">
    <source>
        <dbReference type="EMBL" id="RCK80739.1"/>
    </source>
</evidence>
<protein>
    <recommendedName>
        <fullName evidence="6">Type II secretion system protein GspG C-terminal domain-containing protein</fullName>
    </recommendedName>
</protein>
<keyword evidence="3" id="KW-0472">Membrane</keyword>
<feature type="transmembrane region" description="Helical" evidence="3">
    <location>
        <begin position="46"/>
        <end position="68"/>
    </location>
</feature>
<keyword evidence="3" id="KW-1133">Transmembrane helix</keyword>
<dbReference type="Proteomes" id="UP000252355">
    <property type="component" value="Unassembled WGS sequence"/>
</dbReference>
<gene>
    <name evidence="4" type="ORF">OZSIB_2627</name>
</gene>
<evidence type="ECO:0000256" key="2">
    <source>
        <dbReference type="SAM" id="MobiDB-lite"/>
    </source>
</evidence>
<proteinExistence type="predicted"/>
<feature type="compositionally biased region" description="Basic and acidic residues" evidence="2">
    <location>
        <begin position="13"/>
        <end position="24"/>
    </location>
</feature>
<keyword evidence="1" id="KW-0488">Methylation</keyword>
<dbReference type="SUPFAM" id="SSF54523">
    <property type="entry name" value="Pili subunits"/>
    <property type="match status" value="1"/>
</dbReference>
<dbReference type="GO" id="GO:0015628">
    <property type="term" value="P:protein secretion by the type II secretion system"/>
    <property type="evidence" value="ECO:0007669"/>
    <property type="project" value="InterPro"/>
</dbReference>
<sequence>MSEPTATRPAALSRDDRNPGEKPGFDVPWGGSIRSSLAGAGRRSRVGFSLIELMVTLIILSVIIVFAIQEYEQHIVAAKAARARNDLEDLAKAVRLYNIREEKPFEIGTFTAQYLGTFVGTYLETAPPLDPWGKPYLHAPELGVIYSCGPNLVDETTNFAGKSDDLVYHYLPADFYVTRAEYVDANRNGQIDMGDEVEISFSRPARMEGVSLFDFRTVNPENAFGSAKVVAPAKGRSLKIFFGPPLPPRIKIGETKIQVFYDIQSVVDFSSPPMPLKSLEDVVIQRKRM</sequence>
<evidence type="ECO:0008006" key="6">
    <source>
        <dbReference type="Google" id="ProtNLM"/>
    </source>
</evidence>
<accession>A0A367ZSP6</accession>
<dbReference type="InterPro" id="IPR000983">
    <property type="entry name" value="Bac_GSPG_pilin"/>
</dbReference>
<dbReference type="EMBL" id="QOQW01000004">
    <property type="protein sequence ID" value="RCK80739.1"/>
    <property type="molecule type" value="Genomic_DNA"/>
</dbReference>
<evidence type="ECO:0000256" key="1">
    <source>
        <dbReference type="ARBA" id="ARBA00022481"/>
    </source>
</evidence>
<keyword evidence="3" id="KW-0812">Transmembrane</keyword>
<evidence type="ECO:0000256" key="3">
    <source>
        <dbReference type="SAM" id="Phobius"/>
    </source>
</evidence>